<dbReference type="GO" id="GO:0005886">
    <property type="term" value="C:plasma membrane"/>
    <property type="evidence" value="ECO:0007669"/>
    <property type="project" value="TreeGrafter"/>
</dbReference>
<evidence type="ECO:0000313" key="12">
    <source>
        <dbReference type="Proteomes" id="UP000233256"/>
    </source>
</evidence>
<keyword evidence="4" id="KW-0418">Kinase</keyword>
<dbReference type="Gene3D" id="3.30.565.10">
    <property type="entry name" value="Histidine kinase-like ATPase, C-terminal domain"/>
    <property type="match status" value="1"/>
</dbReference>
<keyword evidence="3" id="KW-0808">Transferase</keyword>
<name>A0A2N1PNJ8_9BACT</name>
<feature type="domain" description="Histidine kinase" evidence="8">
    <location>
        <begin position="228"/>
        <end position="473"/>
    </location>
</feature>
<dbReference type="Gene3D" id="1.10.287.130">
    <property type="match status" value="1"/>
</dbReference>
<feature type="compositionally biased region" description="Low complexity" evidence="6">
    <location>
        <begin position="493"/>
        <end position="506"/>
    </location>
</feature>
<organism evidence="11 12">
    <name type="scientific">Candidatus Wallbacteria bacterium HGW-Wallbacteria-1</name>
    <dbReference type="NCBI Taxonomy" id="2013854"/>
    <lineage>
        <taxon>Bacteria</taxon>
        <taxon>Candidatus Walliibacteriota</taxon>
    </lineage>
</organism>
<comment type="catalytic activity">
    <reaction evidence="1">
        <text>ATP + protein L-histidine = ADP + protein N-phospho-L-histidine.</text>
        <dbReference type="EC" id="2.7.13.3"/>
    </reaction>
</comment>
<dbReference type="InterPro" id="IPR035965">
    <property type="entry name" value="PAS-like_dom_sf"/>
</dbReference>
<evidence type="ECO:0000313" key="11">
    <source>
        <dbReference type="EMBL" id="PKK89916.1"/>
    </source>
</evidence>
<dbReference type="InterPro" id="IPR004358">
    <property type="entry name" value="Sig_transdc_His_kin-like_C"/>
</dbReference>
<feature type="modified residue" description="4-aspartylphosphate" evidence="5">
    <location>
        <position position="576"/>
    </location>
</feature>
<dbReference type="InterPro" id="IPR005467">
    <property type="entry name" value="His_kinase_dom"/>
</dbReference>
<feature type="compositionally biased region" description="Polar residues" evidence="6">
    <location>
        <begin position="258"/>
        <end position="273"/>
    </location>
</feature>
<evidence type="ECO:0000259" key="8">
    <source>
        <dbReference type="PROSITE" id="PS50109"/>
    </source>
</evidence>
<dbReference type="InterPro" id="IPR001789">
    <property type="entry name" value="Sig_transdc_resp-reg_receiver"/>
</dbReference>
<dbReference type="PANTHER" id="PTHR43047:SF72">
    <property type="entry name" value="OSMOSENSING HISTIDINE PROTEIN KINASE SLN1"/>
    <property type="match status" value="1"/>
</dbReference>
<dbReference type="PROSITE" id="PS50109">
    <property type="entry name" value="HIS_KIN"/>
    <property type="match status" value="1"/>
</dbReference>
<protein>
    <recommendedName>
        <fullName evidence="2">histidine kinase</fullName>
        <ecNumber evidence="2">2.7.13.3</ecNumber>
    </recommendedName>
</protein>
<feature type="region of interest" description="Disordered" evidence="6">
    <location>
        <begin position="258"/>
        <end position="281"/>
    </location>
</feature>
<dbReference type="InterPro" id="IPR003594">
    <property type="entry name" value="HATPase_dom"/>
</dbReference>
<dbReference type="Gene3D" id="3.40.50.2300">
    <property type="match status" value="1"/>
</dbReference>
<evidence type="ECO:0000256" key="2">
    <source>
        <dbReference type="ARBA" id="ARBA00012438"/>
    </source>
</evidence>
<dbReference type="GO" id="GO:0009927">
    <property type="term" value="F:histidine phosphotransfer kinase activity"/>
    <property type="evidence" value="ECO:0007669"/>
    <property type="project" value="TreeGrafter"/>
</dbReference>
<dbReference type="EMBL" id="PGXC01000010">
    <property type="protein sequence ID" value="PKK89916.1"/>
    <property type="molecule type" value="Genomic_DNA"/>
</dbReference>
<keyword evidence="7" id="KW-1133">Transmembrane helix</keyword>
<sequence length="666" mass="73073">METSNSRQAWLISMIYAMVACLWILFSDQIIDMSFSDKASITRLQTVKGWFFVCASAVFIFFMISRATRLKNQTTAQILESEHSLQTLLDRIPFLIVALNNEGIPVFWNRECERVTGYNADEMKSLALSAALEAGHKVCPVCALFQDSELARRIFTPQENVEIKSIEAPLKRKDGTIATVSWYRMDGPAPMKQWHHWATGVDINSRIIFERDNLIAAKADSLSLMAGGMAHDLKNLFTAMEGGISLASDLILQVQKTITPPATPSGPDNGSTAERSKTLERLNESSDVLREALSACNKAKDMANSLQAFARSRTSMEITRISPVPFLSDCVNKHLSGSQNRVIWEIDSDISDISGNTEILSQIMGNLVINARQSMNDKGLLNIRLSKIIIDRSSILPVIPGSYLKIQIIDQGSGMEEILLNRIFDPYFTTKTAGTGLGLTISLAAARRHGGTITVRSKAGEGSTFTLYLPCGETEIQKAEILTVKDTSASYSAKSDSAKSDSTGSDPSASDHDNATKRSTSRILLVDDETHILKITPRLLNRLGLRCDVASNGDEALQLVKNSLMSDDKYSLLILDLTLPGEERGDAILSKLRKVDPHLRALVSSGYSDDEVIINFASFGFDGAVKKPYDLNSLKSAVRNVLDQDLSVPDADFPVASSESMKGLEE</sequence>
<proteinExistence type="predicted"/>
<feature type="domain" description="Response regulatory" evidence="9">
    <location>
        <begin position="522"/>
        <end position="642"/>
    </location>
</feature>
<keyword evidence="5" id="KW-0597">Phosphoprotein</keyword>
<dbReference type="CDD" id="cd00130">
    <property type="entry name" value="PAS"/>
    <property type="match status" value="1"/>
</dbReference>
<dbReference type="InterPro" id="IPR000014">
    <property type="entry name" value="PAS"/>
</dbReference>
<evidence type="ECO:0000256" key="3">
    <source>
        <dbReference type="ARBA" id="ARBA00022679"/>
    </source>
</evidence>
<dbReference type="InterPro" id="IPR011006">
    <property type="entry name" value="CheY-like_superfamily"/>
</dbReference>
<evidence type="ECO:0000256" key="7">
    <source>
        <dbReference type="SAM" id="Phobius"/>
    </source>
</evidence>
<comment type="caution">
    <text evidence="11">The sequence shown here is derived from an EMBL/GenBank/DDBJ whole genome shotgun (WGS) entry which is preliminary data.</text>
</comment>
<feature type="domain" description="PAS" evidence="10">
    <location>
        <begin position="81"/>
        <end position="123"/>
    </location>
</feature>
<evidence type="ECO:0000259" key="9">
    <source>
        <dbReference type="PROSITE" id="PS50110"/>
    </source>
</evidence>
<feature type="transmembrane region" description="Helical" evidence="7">
    <location>
        <begin position="6"/>
        <end position="26"/>
    </location>
</feature>
<dbReference type="PROSITE" id="PS50112">
    <property type="entry name" value="PAS"/>
    <property type="match status" value="1"/>
</dbReference>
<evidence type="ECO:0000256" key="6">
    <source>
        <dbReference type="SAM" id="MobiDB-lite"/>
    </source>
</evidence>
<dbReference type="GO" id="GO:0000155">
    <property type="term" value="F:phosphorelay sensor kinase activity"/>
    <property type="evidence" value="ECO:0007669"/>
    <property type="project" value="TreeGrafter"/>
</dbReference>
<feature type="region of interest" description="Disordered" evidence="6">
    <location>
        <begin position="493"/>
        <end position="516"/>
    </location>
</feature>
<evidence type="ECO:0000256" key="1">
    <source>
        <dbReference type="ARBA" id="ARBA00000085"/>
    </source>
</evidence>
<dbReference type="PRINTS" id="PR00344">
    <property type="entry name" value="BCTRLSENSOR"/>
</dbReference>
<keyword evidence="7" id="KW-0812">Transmembrane</keyword>
<dbReference type="Pfam" id="PF00072">
    <property type="entry name" value="Response_reg"/>
    <property type="match status" value="1"/>
</dbReference>
<reference evidence="11 12" key="1">
    <citation type="journal article" date="2017" name="ISME J.">
        <title>Potential for microbial H2 and metal transformations associated with novel bacteria and archaea in deep terrestrial subsurface sediments.</title>
        <authorList>
            <person name="Hernsdorf A.W."/>
            <person name="Amano Y."/>
            <person name="Miyakawa K."/>
            <person name="Ise K."/>
            <person name="Suzuki Y."/>
            <person name="Anantharaman K."/>
            <person name="Probst A."/>
            <person name="Burstein D."/>
            <person name="Thomas B.C."/>
            <person name="Banfield J.F."/>
        </authorList>
    </citation>
    <scope>NUCLEOTIDE SEQUENCE [LARGE SCALE GENOMIC DNA]</scope>
    <source>
        <strain evidence="11">HGW-Wallbacteria-1</strain>
    </source>
</reference>
<gene>
    <name evidence="11" type="ORF">CVV64_12250</name>
</gene>
<dbReference type="SMART" id="SM00387">
    <property type="entry name" value="HATPase_c"/>
    <property type="match status" value="1"/>
</dbReference>
<dbReference type="EC" id="2.7.13.3" evidence="2"/>
<dbReference type="CDD" id="cd00156">
    <property type="entry name" value="REC"/>
    <property type="match status" value="1"/>
</dbReference>
<evidence type="ECO:0000256" key="4">
    <source>
        <dbReference type="ARBA" id="ARBA00022777"/>
    </source>
</evidence>
<dbReference type="InterPro" id="IPR036890">
    <property type="entry name" value="HATPase_C_sf"/>
</dbReference>
<dbReference type="SUPFAM" id="SSF55874">
    <property type="entry name" value="ATPase domain of HSP90 chaperone/DNA topoisomerase II/histidine kinase"/>
    <property type="match status" value="1"/>
</dbReference>
<dbReference type="PROSITE" id="PS51257">
    <property type="entry name" value="PROKAR_LIPOPROTEIN"/>
    <property type="match status" value="1"/>
</dbReference>
<dbReference type="SUPFAM" id="SSF52172">
    <property type="entry name" value="CheY-like"/>
    <property type="match status" value="1"/>
</dbReference>
<accession>A0A2N1PNJ8</accession>
<dbReference type="PROSITE" id="PS50110">
    <property type="entry name" value="RESPONSE_REGULATORY"/>
    <property type="match status" value="1"/>
</dbReference>
<dbReference type="SMART" id="SM00448">
    <property type="entry name" value="REC"/>
    <property type="match status" value="1"/>
</dbReference>
<dbReference type="Proteomes" id="UP000233256">
    <property type="component" value="Unassembled WGS sequence"/>
</dbReference>
<evidence type="ECO:0000256" key="5">
    <source>
        <dbReference type="PROSITE-ProRule" id="PRU00169"/>
    </source>
</evidence>
<dbReference type="PANTHER" id="PTHR43047">
    <property type="entry name" value="TWO-COMPONENT HISTIDINE PROTEIN KINASE"/>
    <property type="match status" value="1"/>
</dbReference>
<evidence type="ECO:0000259" key="10">
    <source>
        <dbReference type="PROSITE" id="PS50112"/>
    </source>
</evidence>
<dbReference type="Pfam" id="PF02518">
    <property type="entry name" value="HATPase_c"/>
    <property type="match status" value="1"/>
</dbReference>
<dbReference type="SUPFAM" id="SSF55785">
    <property type="entry name" value="PYP-like sensor domain (PAS domain)"/>
    <property type="match status" value="1"/>
</dbReference>
<feature type="transmembrane region" description="Helical" evidence="7">
    <location>
        <begin position="47"/>
        <end position="64"/>
    </location>
</feature>
<dbReference type="AlphaFoldDB" id="A0A2N1PNJ8"/>
<keyword evidence="7" id="KW-0472">Membrane</keyword>
<dbReference type="Gene3D" id="3.30.450.20">
    <property type="entry name" value="PAS domain"/>
    <property type="match status" value="1"/>
</dbReference>
<dbReference type="NCBIfam" id="TIGR00229">
    <property type="entry name" value="sensory_box"/>
    <property type="match status" value="1"/>
</dbReference>